<reference evidence="2 3" key="1">
    <citation type="submission" date="2019-02" db="EMBL/GenBank/DDBJ databases">
        <title>Deep-cultivation of Planctomycetes and their phenomic and genomic characterization uncovers novel biology.</title>
        <authorList>
            <person name="Wiegand S."/>
            <person name="Jogler M."/>
            <person name="Boedeker C."/>
            <person name="Pinto D."/>
            <person name="Vollmers J."/>
            <person name="Rivas-Marin E."/>
            <person name="Kohn T."/>
            <person name="Peeters S.H."/>
            <person name="Heuer A."/>
            <person name="Rast P."/>
            <person name="Oberbeckmann S."/>
            <person name="Bunk B."/>
            <person name="Jeske O."/>
            <person name="Meyerdierks A."/>
            <person name="Storesund J.E."/>
            <person name="Kallscheuer N."/>
            <person name="Luecker S."/>
            <person name="Lage O.M."/>
            <person name="Pohl T."/>
            <person name="Merkel B.J."/>
            <person name="Hornburger P."/>
            <person name="Mueller R.-W."/>
            <person name="Bruemmer F."/>
            <person name="Labrenz M."/>
            <person name="Spormann A.M."/>
            <person name="Op den Camp H."/>
            <person name="Overmann J."/>
            <person name="Amann R."/>
            <person name="Jetten M.S.M."/>
            <person name="Mascher T."/>
            <person name="Medema M.H."/>
            <person name="Devos D.P."/>
            <person name="Kaster A.-K."/>
            <person name="Ovreas L."/>
            <person name="Rohde M."/>
            <person name="Galperin M.Y."/>
            <person name="Jogler C."/>
        </authorList>
    </citation>
    <scope>NUCLEOTIDE SEQUENCE [LARGE SCALE GENOMIC DNA]</scope>
    <source>
        <strain evidence="2 3">Pla85_3_4</strain>
    </source>
</reference>
<dbReference type="EMBL" id="CP036433">
    <property type="protein sequence ID" value="QDU97184.1"/>
    <property type="molecule type" value="Genomic_DNA"/>
</dbReference>
<dbReference type="PROSITE" id="PS50011">
    <property type="entry name" value="PROTEIN_KINASE_DOM"/>
    <property type="match status" value="1"/>
</dbReference>
<proteinExistence type="predicted"/>
<dbReference type="KEGG" id="lcre:Pla8534_50290"/>
<name>A0A518DZB8_9BACT</name>
<accession>A0A518DZB8</accession>
<evidence type="ECO:0000259" key="1">
    <source>
        <dbReference type="PROSITE" id="PS50011"/>
    </source>
</evidence>
<organism evidence="2 3">
    <name type="scientific">Lignipirellula cremea</name>
    <dbReference type="NCBI Taxonomy" id="2528010"/>
    <lineage>
        <taxon>Bacteria</taxon>
        <taxon>Pseudomonadati</taxon>
        <taxon>Planctomycetota</taxon>
        <taxon>Planctomycetia</taxon>
        <taxon>Pirellulales</taxon>
        <taxon>Pirellulaceae</taxon>
        <taxon>Lignipirellula</taxon>
    </lineage>
</organism>
<keyword evidence="2" id="KW-0808">Transferase</keyword>
<protein>
    <submittedName>
        <fullName evidence="2">Protein kinase domain protein</fullName>
    </submittedName>
</protein>
<keyword evidence="2" id="KW-0418">Kinase</keyword>
<dbReference type="Proteomes" id="UP000317648">
    <property type="component" value="Chromosome"/>
</dbReference>
<dbReference type="OrthoDB" id="243087at2"/>
<keyword evidence="3" id="KW-1185">Reference proteome</keyword>
<dbReference type="GO" id="GO:0005524">
    <property type="term" value="F:ATP binding"/>
    <property type="evidence" value="ECO:0007669"/>
    <property type="project" value="InterPro"/>
</dbReference>
<evidence type="ECO:0000313" key="3">
    <source>
        <dbReference type="Proteomes" id="UP000317648"/>
    </source>
</evidence>
<dbReference type="AlphaFoldDB" id="A0A518DZB8"/>
<evidence type="ECO:0000313" key="2">
    <source>
        <dbReference type="EMBL" id="QDU97184.1"/>
    </source>
</evidence>
<dbReference type="Pfam" id="PF00069">
    <property type="entry name" value="Pkinase"/>
    <property type="match status" value="1"/>
</dbReference>
<feature type="domain" description="Protein kinase" evidence="1">
    <location>
        <begin position="35"/>
        <end position="312"/>
    </location>
</feature>
<dbReference type="SUPFAM" id="SSF56112">
    <property type="entry name" value="Protein kinase-like (PK-like)"/>
    <property type="match status" value="1"/>
</dbReference>
<dbReference type="GO" id="GO:0004672">
    <property type="term" value="F:protein kinase activity"/>
    <property type="evidence" value="ECO:0007669"/>
    <property type="project" value="InterPro"/>
</dbReference>
<gene>
    <name evidence="2" type="ORF">Pla8534_50290</name>
</gene>
<dbReference type="InterPro" id="IPR011009">
    <property type="entry name" value="Kinase-like_dom_sf"/>
</dbReference>
<dbReference type="Gene3D" id="1.10.510.10">
    <property type="entry name" value="Transferase(Phosphotransferase) domain 1"/>
    <property type="match status" value="1"/>
</dbReference>
<sequence>MSRWPLITDFSRMLQNPKIAFRDADLKECSVEKNNLGQPKPRSGNFATVYKGFKGVGQEFAIRVFNRAANERRERYQALNDYLKDRRLGCLVDFTYDEKGIRAPDGKMYPLVTMDWVPGVTLFEWSRERAHEGYQEAFAIAAEVWLSLVRELASHGIVHGDLQHGNVLISSEGQFKLVDYDCMAVPELMGRRNLEMGMAPYQHPARNAETQLFAGLDNFSALLIYVALRALAAQPSLWRTYVDQPEYDKMLFRTEDFDNPQASPLYRDLLNSPEKQVRDLGHYLFQLASYDISQVPPVDEVLLWCNSIEDLLHAKEWDKAVQLHQRMGPGEQIPQHLQPLVAEAYRRVACREALEKALASGVDAEIQRCYVPALLNDYPAATPLVERARMAAQLRQVLTTLEAARRMQNWQVFVQTYRAHQENLSDLPAAQPFKNEMTRLMRAHQVRKLLGDKTSSDRAVIEAWKMLESLGGHPVAEPLRPHVDKRIARQRVQELIREAPETPTLAYDKELASKLKSGAVGDSPQQKAVRQKCQEAVTRLKSLEEINRRAKECTLESEGFLVETARKLPRNYHASITHRVKQAEQRLKVYQLLEEAFRDPSSDLEIMEQYRALERLHAAGMVTEEWSWRVHLAAARVPLIRALQQIARNLPLDQLDHRLLSVWREDILDSCTDAAPWKAAYKTAVERQRLLPQLAEAIENGDESSLRTLTAAPCLEHYPLPPELAEGIAEARRRAQREREQRRHGLLQAMIDNERAQFVALFEVNTVREIAESHSYHQPVISRWTEAEMVRPERNGLGVIENGVELLDPLHVRLRWQWPREAISKRCILAITQEKVGPHAIADDLRQPLYKTTLDYSQWLSDESRHEVEVHADWNEAQIFVWTVIDLGYELFHSPPVELGRLSLIRKKRWGIF</sequence>
<dbReference type="InterPro" id="IPR000719">
    <property type="entry name" value="Prot_kinase_dom"/>
</dbReference>